<accession>A0A3Q2ZMS3</accession>
<dbReference type="Gene3D" id="3.80.10.10">
    <property type="entry name" value="Ribonuclease Inhibitor"/>
    <property type="match status" value="1"/>
</dbReference>
<dbReference type="InterPro" id="IPR032675">
    <property type="entry name" value="LRR_dom_sf"/>
</dbReference>
<dbReference type="Ensembl" id="ENSKMAT00000005045.1">
    <property type="protein sequence ID" value="ENSKMAP00000004956.1"/>
    <property type="gene ID" value="ENSKMAG00000003770.1"/>
</dbReference>
<organism evidence="1 2">
    <name type="scientific">Kryptolebias marmoratus</name>
    <name type="common">Mangrove killifish</name>
    <name type="synonym">Rivulus marmoratus</name>
    <dbReference type="NCBI Taxonomy" id="37003"/>
    <lineage>
        <taxon>Eukaryota</taxon>
        <taxon>Metazoa</taxon>
        <taxon>Chordata</taxon>
        <taxon>Craniata</taxon>
        <taxon>Vertebrata</taxon>
        <taxon>Euteleostomi</taxon>
        <taxon>Actinopterygii</taxon>
        <taxon>Neopterygii</taxon>
        <taxon>Teleostei</taxon>
        <taxon>Neoteleostei</taxon>
        <taxon>Acanthomorphata</taxon>
        <taxon>Ovalentaria</taxon>
        <taxon>Atherinomorphae</taxon>
        <taxon>Cyprinodontiformes</taxon>
        <taxon>Rivulidae</taxon>
        <taxon>Kryptolebias</taxon>
    </lineage>
</organism>
<dbReference type="AlphaFoldDB" id="A0A3Q2ZMS3"/>
<reference evidence="1" key="1">
    <citation type="submission" date="2025-08" db="UniProtKB">
        <authorList>
            <consortium name="Ensembl"/>
        </authorList>
    </citation>
    <scope>IDENTIFICATION</scope>
</reference>
<sequence>MWKPKLHFLTGVFGFRLSVRVWEDRAVLSRLKEKLQTEDGRLVLRIEREEWKSLPGCLVHLSQVQEWQIHRTGLLMIPHFISSFQNLLVLDLSRNTIAEIPRQIGEFDPTFKINFCLV</sequence>
<protein>
    <submittedName>
        <fullName evidence="1">Leucine rich repeat containing 39</fullName>
    </submittedName>
</protein>
<keyword evidence="2" id="KW-1185">Reference proteome</keyword>
<name>A0A3Q2ZMS3_KRYMA</name>
<proteinExistence type="predicted"/>
<dbReference type="GeneTree" id="ENSGT00940000158998"/>
<evidence type="ECO:0000313" key="1">
    <source>
        <dbReference type="Ensembl" id="ENSKMAP00000004956.1"/>
    </source>
</evidence>
<dbReference type="SUPFAM" id="SSF52058">
    <property type="entry name" value="L domain-like"/>
    <property type="match status" value="1"/>
</dbReference>
<dbReference type="Proteomes" id="UP000264800">
    <property type="component" value="Unplaced"/>
</dbReference>
<reference evidence="1" key="2">
    <citation type="submission" date="2025-09" db="UniProtKB">
        <authorList>
            <consortium name="Ensembl"/>
        </authorList>
    </citation>
    <scope>IDENTIFICATION</scope>
</reference>
<dbReference type="STRING" id="37003.ENSKMAP00000004956"/>
<evidence type="ECO:0000313" key="2">
    <source>
        <dbReference type="Proteomes" id="UP000264800"/>
    </source>
</evidence>